<accession>A0ABT3C667</accession>
<dbReference type="EMBL" id="JACKTY010000012">
    <property type="protein sequence ID" value="MCV7224945.1"/>
    <property type="molecule type" value="Genomic_DNA"/>
</dbReference>
<protein>
    <submittedName>
        <fullName evidence="3">SHOCT domain-containing protein</fullName>
    </submittedName>
</protein>
<feature type="transmembrane region" description="Helical" evidence="1">
    <location>
        <begin position="9"/>
        <end position="35"/>
    </location>
</feature>
<name>A0ABT3C667_9MYCO</name>
<dbReference type="InterPro" id="IPR018649">
    <property type="entry name" value="SHOCT"/>
</dbReference>
<evidence type="ECO:0000256" key="1">
    <source>
        <dbReference type="SAM" id="Phobius"/>
    </source>
</evidence>
<evidence type="ECO:0000259" key="2">
    <source>
        <dbReference type="Pfam" id="PF09851"/>
    </source>
</evidence>
<sequence length="254" mass="27224">MKRRTAPRILLTVAIATMVLSLIGFIATMALNAFVLDKYNAYGEVPIPGTASLHLPAGEATISFHTQVIGTTSGGGLPVPNLRMNIEPPAGVAEPVVVENWGTTTTVNSDARVRVWTAQIPQEGDYTIRTAGDVGGYISPRLAFGHSSSQGTLPWIFAGIFAAAMLGLFVALIWLSRVKRRPVPDTVSFDTSNVSRVFVNPSPPTHSPGSAAPYSPTDDGVRIEQLKTLAALRESGALTDDEFQKEKRRLLDGR</sequence>
<reference evidence="3 4" key="1">
    <citation type="journal article" date="2022" name="BMC Genomics">
        <title>Comparative genome analysis of mycobacteria focusing on tRNA and non-coding RNA.</title>
        <authorList>
            <person name="Behra P.R.K."/>
            <person name="Pettersson B.M.F."/>
            <person name="Ramesh M."/>
            <person name="Das S."/>
            <person name="Dasgupta S."/>
            <person name="Kirsebom L.A."/>
        </authorList>
    </citation>
    <scope>NUCLEOTIDE SEQUENCE [LARGE SCALE GENOMIC DNA]</scope>
    <source>
        <strain evidence="3 4">DSM 44078</strain>
    </source>
</reference>
<keyword evidence="1" id="KW-0812">Transmembrane</keyword>
<comment type="caution">
    <text evidence="3">The sequence shown here is derived from an EMBL/GenBank/DDBJ whole genome shotgun (WGS) entry which is preliminary data.</text>
</comment>
<organism evidence="3 4">
    <name type="scientific">Mycolicibacterium komossense</name>
    <dbReference type="NCBI Taxonomy" id="1779"/>
    <lineage>
        <taxon>Bacteria</taxon>
        <taxon>Bacillati</taxon>
        <taxon>Actinomycetota</taxon>
        <taxon>Actinomycetes</taxon>
        <taxon>Mycobacteriales</taxon>
        <taxon>Mycobacteriaceae</taxon>
        <taxon>Mycolicibacterium</taxon>
    </lineage>
</organism>
<keyword evidence="1" id="KW-1133">Transmembrane helix</keyword>
<evidence type="ECO:0000313" key="4">
    <source>
        <dbReference type="Proteomes" id="UP001526201"/>
    </source>
</evidence>
<evidence type="ECO:0000313" key="3">
    <source>
        <dbReference type="EMBL" id="MCV7224945.1"/>
    </source>
</evidence>
<feature type="transmembrane region" description="Helical" evidence="1">
    <location>
        <begin position="155"/>
        <end position="175"/>
    </location>
</feature>
<keyword evidence="1" id="KW-0472">Membrane</keyword>
<proteinExistence type="predicted"/>
<dbReference type="RefSeq" id="WP_264065696.1">
    <property type="nucleotide sequence ID" value="NZ_JACKTY010000012.1"/>
</dbReference>
<keyword evidence="4" id="KW-1185">Reference proteome</keyword>
<feature type="domain" description="SHOCT" evidence="2">
    <location>
        <begin position="224"/>
        <end position="251"/>
    </location>
</feature>
<dbReference type="Proteomes" id="UP001526201">
    <property type="component" value="Unassembled WGS sequence"/>
</dbReference>
<gene>
    <name evidence="3" type="ORF">H7J73_02675</name>
</gene>
<dbReference type="Pfam" id="PF09851">
    <property type="entry name" value="SHOCT"/>
    <property type="match status" value="1"/>
</dbReference>